<keyword evidence="2" id="KW-0560">Oxidoreductase</keyword>
<accession>A0ABU7IWZ7</accession>
<keyword evidence="3" id="KW-1185">Reference proteome</keyword>
<dbReference type="InterPro" id="IPR032854">
    <property type="entry name" value="ALKBH3"/>
</dbReference>
<dbReference type="Gene3D" id="2.60.120.590">
    <property type="entry name" value="Alpha-ketoglutarate-dependent dioxygenase AlkB-like"/>
    <property type="match status" value="1"/>
</dbReference>
<dbReference type="InterPro" id="IPR005123">
    <property type="entry name" value="Oxoglu/Fe-dep_dioxygenase_dom"/>
</dbReference>
<proteinExistence type="predicted"/>
<evidence type="ECO:0000313" key="3">
    <source>
        <dbReference type="Proteomes" id="UP001356308"/>
    </source>
</evidence>
<name>A0ABU7IWZ7_9FLAO</name>
<dbReference type="PANTHER" id="PTHR31212">
    <property type="entry name" value="ALPHA-KETOGLUTARATE-DEPENDENT DIOXYGENASE ALKB HOMOLOG 3"/>
    <property type="match status" value="1"/>
</dbReference>
<dbReference type="Pfam" id="PF13532">
    <property type="entry name" value="2OG-FeII_Oxy_2"/>
    <property type="match status" value="1"/>
</dbReference>
<dbReference type="GO" id="GO:0051213">
    <property type="term" value="F:dioxygenase activity"/>
    <property type="evidence" value="ECO:0007669"/>
    <property type="project" value="UniProtKB-KW"/>
</dbReference>
<evidence type="ECO:0000259" key="1">
    <source>
        <dbReference type="PROSITE" id="PS51471"/>
    </source>
</evidence>
<dbReference type="Proteomes" id="UP001356308">
    <property type="component" value="Unassembled WGS sequence"/>
</dbReference>
<organism evidence="2 3">
    <name type="scientific">Maribacter cobaltidurans</name>
    <dbReference type="NCBI Taxonomy" id="1178778"/>
    <lineage>
        <taxon>Bacteria</taxon>
        <taxon>Pseudomonadati</taxon>
        <taxon>Bacteroidota</taxon>
        <taxon>Flavobacteriia</taxon>
        <taxon>Flavobacteriales</taxon>
        <taxon>Flavobacteriaceae</taxon>
        <taxon>Maribacter</taxon>
    </lineage>
</organism>
<sequence>MSKNEKKGQHLALPDCDIIYYPHFLEEQVADSYFKLLRSETPWQQDDIKVFGKVYPQPRLTALYANNSKPYSYSNITMKPQRFTKSLLELKSKIEYYHSYNFTTCLLNLYRDGKDSNGWHADDEKELGRHPIIASLSLGAERMFHLKHNIKPHLKHKMALEHGSLLLMQGETQHMWKHQIPKTAKQVGERINLTFRII</sequence>
<dbReference type="PROSITE" id="PS51471">
    <property type="entry name" value="FE2OG_OXY"/>
    <property type="match status" value="1"/>
</dbReference>
<reference evidence="2 3" key="1">
    <citation type="submission" date="2024-01" db="EMBL/GenBank/DDBJ databases">
        <title>Maribacter spp. originated from different algae showed divergent polysaccharides utilization ability.</title>
        <authorList>
            <person name="Wang H."/>
            <person name="Wu Y."/>
        </authorList>
    </citation>
    <scope>NUCLEOTIDE SEQUENCE [LARGE SCALE GENOMIC DNA]</scope>
    <source>
        <strain evidence="2 3">PR1</strain>
    </source>
</reference>
<gene>
    <name evidence="2" type="ORF">V1I91_15310</name>
</gene>
<dbReference type="InterPro" id="IPR027450">
    <property type="entry name" value="AlkB-like"/>
</dbReference>
<dbReference type="SUPFAM" id="SSF51197">
    <property type="entry name" value="Clavaminate synthase-like"/>
    <property type="match status" value="1"/>
</dbReference>
<protein>
    <submittedName>
        <fullName evidence="2">Alpha-ketoglutarate-dependent dioxygenase AlkB</fullName>
    </submittedName>
</protein>
<dbReference type="InterPro" id="IPR037151">
    <property type="entry name" value="AlkB-like_sf"/>
</dbReference>
<dbReference type="EMBL" id="JAZDDG010000007">
    <property type="protein sequence ID" value="MEE1977453.1"/>
    <property type="molecule type" value="Genomic_DNA"/>
</dbReference>
<comment type="caution">
    <text evidence="2">The sequence shown here is derived from an EMBL/GenBank/DDBJ whole genome shotgun (WGS) entry which is preliminary data.</text>
</comment>
<dbReference type="PANTHER" id="PTHR31212:SF4">
    <property type="entry name" value="ALPHA-KETOGLUTARATE-DEPENDENT DIOXYGENASE ALKB HOMOLOG 3"/>
    <property type="match status" value="1"/>
</dbReference>
<evidence type="ECO:0000313" key="2">
    <source>
        <dbReference type="EMBL" id="MEE1977453.1"/>
    </source>
</evidence>
<keyword evidence="2" id="KW-0223">Dioxygenase</keyword>
<dbReference type="RefSeq" id="WP_272652141.1">
    <property type="nucleotide sequence ID" value="NZ_JAZDDG010000007.1"/>
</dbReference>
<feature type="domain" description="Fe2OG dioxygenase" evidence="1">
    <location>
        <begin position="101"/>
        <end position="198"/>
    </location>
</feature>